<dbReference type="InterPro" id="IPR051045">
    <property type="entry name" value="TonB-dependent_transducer"/>
</dbReference>
<evidence type="ECO:0000256" key="1">
    <source>
        <dbReference type="SAM" id="Coils"/>
    </source>
</evidence>
<dbReference type="Proteomes" id="UP001172083">
    <property type="component" value="Unassembled WGS sequence"/>
</dbReference>
<name>A0ABT8L8C7_9BACT</name>
<protein>
    <submittedName>
        <fullName evidence="5">M56 family metallopeptidase</fullName>
    </submittedName>
</protein>
<keyword evidence="1" id="KW-0175">Coiled coil</keyword>
<keyword evidence="6" id="KW-1185">Reference proteome</keyword>
<keyword evidence="2" id="KW-1133">Transmembrane helix</keyword>
<evidence type="ECO:0000259" key="4">
    <source>
        <dbReference type="Pfam" id="PF05569"/>
    </source>
</evidence>
<keyword evidence="2" id="KW-0812">Transmembrane</keyword>
<comment type="caution">
    <text evidence="5">The sequence shown here is derived from an EMBL/GenBank/DDBJ whole genome shotgun (WGS) entry which is preliminary data.</text>
</comment>
<proteinExistence type="predicted"/>
<dbReference type="PANTHER" id="PTHR33446:SF2">
    <property type="entry name" value="PROTEIN TONB"/>
    <property type="match status" value="1"/>
</dbReference>
<dbReference type="Pfam" id="PF03544">
    <property type="entry name" value="TonB_C"/>
    <property type="match status" value="2"/>
</dbReference>
<accession>A0ABT8L8C7</accession>
<feature type="domain" description="Peptidase M56" evidence="4">
    <location>
        <begin position="151"/>
        <end position="255"/>
    </location>
</feature>
<feature type="transmembrane region" description="Helical" evidence="2">
    <location>
        <begin position="263"/>
        <end position="283"/>
    </location>
</feature>
<gene>
    <name evidence="5" type="ORF">QQ020_11415</name>
</gene>
<reference evidence="5" key="1">
    <citation type="submission" date="2023-06" db="EMBL/GenBank/DDBJ databases">
        <title>Genomic of Agaribacillus aureum.</title>
        <authorList>
            <person name="Wang G."/>
        </authorList>
    </citation>
    <scope>NUCLEOTIDE SEQUENCE</scope>
    <source>
        <strain evidence="5">BMA12</strain>
    </source>
</reference>
<dbReference type="InterPro" id="IPR008756">
    <property type="entry name" value="Peptidase_M56"/>
</dbReference>
<dbReference type="RefSeq" id="WP_346757978.1">
    <property type="nucleotide sequence ID" value="NZ_JAUJEB010000001.1"/>
</dbReference>
<dbReference type="Pfam" id="PF05569">
    <property type="entry name" value="Peptidase_M56"/>
    <property type="match status" value="1"/>
</dbReference>
<dbReference type="SUPFAM" id="SSF74653">
    <property type="entry name" value="TolA/TonB C-terminal domain"/>
    <property type="match status" value="1"/>
</dbReference>
<evidence type="ECO:0000256" key="2">
    <source>
        <dbReference type="SAM" id="Phobius"/>
    </source>
</evidence>
<feature type="domain" description="TonB C-terminal" evidence="3">
    <location>
        <begin position="382"/>
        <end position="424"/>
    </location>
</feature>
<sequence>MNEFGLYLLKSGIGIIVSYGFYWLLLKQETFFVLNRFYLLAALLISFIFPLISLPVDMPVQNYLSTNLPDLVVAKSASAIADDRTMDFWDIAQLVYLSGALFFLVRFLWQVIQIVVKYHKLPKTFYKGFVTILMEEGKSPGSFFHILFLTAQDLSSHHIDTMVAHERYHKSQFHSLDRLLMEMLVIVQWFNPFIWCYKSTLLAQHEYAADRNMIRRGEDKLQYQHLLFEKVAGISVNNFMSYFNNSLLKTRIKMMNKNESGRWANVKYLFALSLLMLLSVGLFPNQHVFAQQGGESHGQVDEMPVYPGGQGAMYEFFRKTVKYPKSSKYSKTEGEIFVSFVVDQNGDVTNVEISEDQYKQNVTSAIVVVGYLNQNETFQATKKDMQSLEDEVKSVVRKLDRFTPGKKDGKNVDVKITIPFRFRIG</sequence>
<organism evidence="5 6">
    <name type="scientific">Agaribacillus aureus</name>
    <dbReference type="NCBI Taxonomy" id="3051825"/>
    <lineage>
        <taxon>Bacteria</taxon>
        <taxon>Pseudomonadati</taxon>
        <taxon>Bacteroidota</taxon>
        <taxon>Cytophagia</taxon>
        <taxon>Cytophagales</taxon>
        <taxon>Splendidivirgaceae</taxon>
        <taxon>Agaribacillus</taxon>
    </lineage>
</organism>
<feature type="transmembrane region" description="Helical" evidence="2">
    <location>
        <begin position="37"/>
        <end position="56"/>
    </location>
</feature>
<evidence type="ECO:0000313" key="5">
    <source>
        <dbReference type="EMBL" id="MDN5212661.1"/>
    </source>
</evidence>
<evidence type="ECO:0000313" key="6">
    <source>
        <dbReference type="Proteomes" id="UP001172083"/>
    </source>
</evidence>
<evidence type="ECO:0000259" key="3">
    <source>
        <dbReference type="Pfam" id="PF03544"/>
    </source>
</evidence>
<feature type="transmembrane region" description="Helical" evidence="2">
    <location>
        <begin position="6"/>
        <end position="25"/>
    </location>
</feature>
<dbReference type="Gene3D" id="3.30.1150.10">
    <property type="match status" value="1"/>
</dbReference>
<dbReference type="PANTHER" id="PTHR33446">
    <property type="entry name" value="PROTEIN TONB-RELATED"/>
    <property type="match status" value="1"/>
</dbReference>
<dbReference type="EMBL" id="JAUJEB010000001">
    <property type="protein sequence ID" value="MDN5212661.1"/>
    <property type="molecule type" value="Genomic_DNA"/>
</dbReference>
<dbReference type="InterPro" id="IPR037682">
    <property type="entry name" value="TonB_C"/>
</dbReference>
<feature type="transmembrane region" description="Helical" evidence="2">
    <location>
        <begin position="94"/>
        <end position="116"/>
    </location>
</feature>
<feature type="coiled-coil region" evidence="1">
    <location>
        <begin position="371"/>
        <end position="398"/>
    </location>
</feature>
<keyword evidence="2" id="KW-0472">Membrane</keyword>
<feature type="domain" description="TonB C-terminal" evidence="3">
    <location>
        <begin position="321"/>
        <end position="356"/>
    </location>
</feature>